<dbReference type="GeneID" id="30035248"/>
<protein>
    <recommendedName>
        <fullName evidence="3">Mitochondrial group I intron splicing factor CCM1</fullName>
    </recommendedName>
</protein>
<proteinExistence type="predicted"/>
<dbReference type="RefSeq" id="XP_018738087.1">
    <property type="nucleotide sequence ID" value="XM_018880250.1"/>
</dbReference>
<dbReference type="InterPro" id="IPR011990">
    <property type="entry name" value="TPR-like_helical_dom_sf"/>
</dbReference>
<evidence type="ECO:0000313" key="2">
    <source>
        <dbReference type="Proteomes" id="UP000189580"/>
    </source>
</evidence>
<reference evidence="1 2" key="1">
    <citation type="submission" date="2016-02" db="EMBL/GenBank/DDBJ databases">
        <title>Complete genome sequence and transcriptome regulation of the pentose utilising yeast Sugiyamaella lignohabitans.</title>
        <authorList>
            <person name="Bellasio M."/>
            <person name="Peymann A."/>
            <person name="Valli M."/>
            <person name="Sipitzky M."/>
            <person name="Graf A."/>
            <person name="Sauer M."/>
            <person name="Marx H."/>
            <person name="Mattanovich D."/>
        </authorList>
    </citation>
    <scope>NUCLEOTIDE SEQUENCE [LARGE SCALE GENOMIC DNA]</scope>
    <source>
        <strain evidence="1 2">CBS 10342</strain>
    </source>
</reference>
<dbReference type="OrthoDB" id="185373at2759"/>
<organism evidence="1 2">
    <name type="scientific">Sugiyamaella lignohabitans</name>
    <dbReference type="NCBI Taxonomy" id="796027"/>
    <lineage>
        <taxon>Eukaryota</taxon>
        <taxon>Fungi</taxon>
        <taxon>Dikarya</taxon>
        <taxon>Ascomycota</taxon>
        <taxon>Saccharomycotina</taxon>
        <taxon>Dipodascomycetes</taxon>
        <taxon>Dipodascales</taxon>
        <taxon>Trichomonascaceae</taxon>
        <taxon>Sugiyamaella</taxon>
    </lineage>
</organism>
<keyword evidence="2" id="KW-1185">Reference proteome</keyword>
<accession>A0A161HHQ5</accession>
<evidence type="ECO:0008006" key="3">
    <source>
        <dbReference type="Google" id="ProtNLM"/>
    </source>
</evidence>
<dbReference type="Proteomes" id="UP000189580">
    <property type="component" value="Chromosome b"/>
</dbReference>
<gene>
    <name evidence="1" type="ORF">AWJ20_3247</name>
</gene>
<dbReference type="AlphaFoldDB" id="A0A161HHQ5"/>
<dbReference type="KEGG" id="slb:AWJ20_3247"/>
<name>A0A161HHQ5_9ASCO</name>
<dbReference type="EMBL" id="CP014503">
    <property type="protein sequence ID" value="ANB15610.1"/>
    <property type="molecule type" value="Genomic_DNA"/>
</dbReference>
<dbReference type="Gene3D" id="1.25.40.10">
    <property type="entry name" value="Tetratricopeptide repeat domain"/>
    <property type="match status" value="1"/>
</dbReference>
<sequence length="630" mass="71198">MLDIFKRRSLAIGSRACFSTSNTGRMARKGIVPLKSRLREVLGDENDGISMRISGDKKNKLDNEISKPDIFKVNDLLSSRVETFFSQDIYKLLKSTPTFNVRHGLVFRFLGTSVERVKNSYLVAEDVEKQLIKGNLAQAIYIVKLARTNGSVGMNLILKHILSHDITETVKGLPFKVQGNKSEYNQQLAQKVYHLLRKWGVPVNSHTHSILFNKNSLIKSTDKKSVDMLIDKYRRSISQLPLKSATVIVNGNATLAALGNLASIDRIKEFFDEMPHKDKITYTTMFNILGRRGPSEGNQYREKVWSEFLNQTKHRQGVQLDGLLARAYLFATMREQNGAQLVLDEFETLFDLNKLVGWNLKPENGLQESSSTFEINKQELSILLECLYQTANHDMVTRLFEALNKKNSPILDMSHFNIYIKTIEVRGAVNLVGPLLELFSSRPELKPSAEMYAGLIRAYINNEQPVTSKELETVKEIINLSKGGGKHSRLLMPVALAYCDLFNCIYSDHRNRPSGAFDRNHGIKALKVALSCTSSITASLGLSSRSTPSWFATHANFQQQTEALQSMIELCRHLEKRRWSNEISTGIYKLRKALMGLRASLEDPKLTLASIQSAVHAFNGHIDMVRKIMK</sequence>
<evidence type="ECO:0000313" key="1">
    <source>
        <dbReference type="EMBL" id="ANB15610.1"/>
    </source>
</evidence>